<dbReference type="EMBL" id="BTGD01000025">
    <property type="protein sequence ID" value="GMM58324.1"/>
    <property type="molecule type" value="Genomic_DNA"/>
</dbReference>
<protein>
    <recommendedName>
        <fullName evidence="4">CCHC-type domain-containing protein</fullName>
    </recommendedName>
</protein>
<dbReference type="AlphaFoldDB" id="A0AAV5S6W5"/>
<dbReference type="Proteomes" id="UP001377567">
    <property type="component" value="Unassembled WGS sequence"/>
</dbReference>
<keyword evidence="3" id="KW-1185">Reference proteome</keyword>
<name>A0AAV5S6W5_MAUHU</name>
<organism evidence="2 3">
    <name type="scientific">Maudiozyma humilis</name>
    <name type="common">Sour dough yeast</name>
    <name type="synonym">Kazachstania humilis</name>
    <dbReference type="NCBI Taxonomy" id="51915"/>
    <lineage>
        <taxon>Eukaryota</taxon>
        <taxon>Fungi</taxon>
        <taxon>Dikarya</taxon>
        <taxon>Ascomycota</taxon>
        <taxon>Saccharomycotina</taxon>
        <taxon>Saccharomycetes</taxon>
        <taxon>Saccharomycetales</taxon>
        <taxon>Saccharomycetaceae</taxon>
        <taxon>Maudiozyma</taxon>
    </lineage>
</organism>
<gene>
    <name evidence="2" type="ORF">DAKH74_049410</name>
</gene>
<evidence type="ECO:0000256" key="1">
    <source>
        <dbReference type="SAM" id="MobiDB-lite"/>
    </source>
</evidence>
<feature type="compositionally biased region" description="Basic and acidic residues" evidence="1">
    <location>
        <begin position="57"/>
        <end position="67"/>
    </location>
</feature>
<reference evidence="2 3" key="1">
    <citation type="journal article" date="2023" name="Elife">
        <title>Identification of key yeast species and microbe-microbe interactions impacting larval growth of Drosophila in the wild.</title>
        <authorList>
            <person name="Mure A."/>
            <person name="Sugiura Y."/>
            <person name="Maeda R."/>
            <person name="Honda K."/>
            <person name="Sakurai N."/>
            <person name="Takahashi Y."/>
            <person name="Watada M."/>
            <person name="Katoh T."/>
            <person name="Gotoh A."/>
            <person name="Gotoh Y."/>
            <person name="Taniguchi I."/>
            <person name="Nakamura K."/>
            <person name="Hayashi T."/>
            <person name="Katayama T."/>
            <person name="Uemura T."/>
            <person name="Hattori Y."/>
        </authorList>
    </citation>
    <scope>NUCLEOTIDE SEQUENCE [LARGE SCALE GENOMIC DNA]</scope>
    <source>
        <strain evidence="2 3">KH-74</strain>
    </source>
</reference>
<proteinExistence type="predicted"/>
<evidence type="ECO:0000313" key="2">
    <source>
        <dbReference type="EMBL" id="GMM58324.1"/>
    </source>
</evidence>
<evidence type="ECO:0000313" key="3">
    <source>
        <dbReference type="Proteomes" id="UP001377567"/>
    </source>
</evidence>
<evidence type="ECO:0008006" key="4">
    <source>
        <dbReference type="Google" id="ProtNLM"/>
    </source>
</evidence>
<accession>A0AAV5S6W5</accession>
<comment type="caution">
    <text evidence="2">The sequence shown here is derived from an EMBL/GenBank/DDBJ whole genome shotgun (WGS) entry which is preliminary data.</text>
</comment>
<feature type="region of interest" description="Disordered" evidence="1">
    <location>
        <begin position="95"/>
        <end position="116"/>
    </location>
</feature>
<sequence length="116" mass="12746">MTKEQLLVHIFAKGLPPSIRNHVLIDAPDTLAGAIGAAAHRRSEWRSMHPKSASSRPPEKSGRVSKPYDRRVTCNFCGKPGHLEAVCRAKSAANRVRPPPSFFEAYPDQTTKGSKN</sequence>
<feature type="region of interest" description="Disordered" evidence="1">
    <location>
        <begin position="37"/>
        <end position="67"/>
    </location>
</feature>